<name>A0A2R4MCH0_9HYPH</name>
<dbReference type="GO" id="GO:0005829">
    <property type="term" value="C:cytosol"/>
    <property type="evidence" value="ECO:0007669"/>
    <property type="project" value="TreeGrafter"/>
</dbReference>
<keyword evidence="9" id="KW-1185">Reference proteome</keyword>
<evidence type="ECO:0000256" key="1">
    <source>
        <dbReference type="ARBA" id="ARBA00001933"/>
    </source>
</evidence>
<dbReference type="NCBIfam" id="NF007825">
    <property type="entry name" value="PRK10534.1"/>
    <property type="match status" value="1"/>
</dbReference>
<dbReference type="InterPro" id="IPR023603">
    <property type="entry name" value="Low_specificity_L-TA-like"/>
</dbReference>
<dbReference type="FunFam" id="3.40.640.10:FF:000030">
    <property type="entry name" value="Low-specificity L-threonine aldolase"/>
    <property type="match status" value="1"/>
</dbReference>
<dbReference type="InterPro" id="IPR015424">
    <property type="entry name" value="PyrdxlP-dep_Trfase"/>
</dbReference>
<organism evidence="8 9">
    <name type="scientific">Maritalea myrionectae</name>
    <dbReference type="NCBI Taxonomy" id="454601"/>
    <lineage>
        <taxon>Bacteria</taxon>
        <taxon>Pseudomonadati</taxon>
        <taxon>Pseudomonadota</taxon>
        <taxon>Alphaproteobacteria</taxon>
        <taxon>Hyphomicrobiales</taxon>
        <taxon>Devosiaceae</taxon>
        <taxon>Maritalea</taxon>
    </lineage>
</organism>
<comment type="similarity">
    <text evidence="2">Belongs to the threonine aldolase family.</text>
</comment>
<evidence type="ECO:0000256" key="4">
    <source>
        <dbReference type="ARBA" id="ARBA00022898"/>
    </source>
</evidence>
<dbReference type="GO" id="GO:0008732">
    <property type="term" value="F:L-allo-threonine aldolase activity"/>
    <property type="evidence" value="ECO:0007669"/>
    <property type="project" value="TreeGrafter"/>
</dbReference>
<dbReference type="PIRSF" id="PIRSF017617">
    <property type="entry name" value="Thr_aldolase"/>
    <property type="match status" value="1"/>
</dbReference>
<gene>
    <name evidence="8" type="ORF">MXMO3_01169</name>
</gene>
<dbReference type="GO" id="GO:0006545">
    <property type="term" value="P:glycine biosynthetic process"/>
    <property type="evidence" value="ECO:0007669"/>
    <property type="project" value="TreeGrafter"/>
</dbReference>
<dbReference type="Gene3D" id="3.40.640.10">
    <property type="entry name" value="Type I PLP-dependent aspartate aminotransferase-like (Major domain)"/>
    <property type="match status" value="1"/>
</dbReference>
<sequence>MYENLKTQNIDNIADFIDLRSDTVTKPDAQLREVMAAADVGDDVYGDDPNVNALQDEMAQKLGKEAGIFLPSSTQSNLVAMLTHNPRGREIVVGRKYHIFKYEAGGAAVLGGLTYDPLPVQEDGGLNTEDIHAAIKPNDSHFPISSTLVLENTHSGQAVSMERTKAAADAGRAHNMNIHLDGARMFNACVKLGVDAPTMAAPFDSINICLSKGLGAPVGAVLVGSKDFIHQAKRWRKMLGGGMRQAGIIAAAGRFALHNYMDDLAEDHRRTKHLADALRETGRYDVTYQDNQTNMLFVHLEKDRAKKLGAHMRDNKIIVSAGTESRIVLHRNIDDNQLDQIISAFKSFNG</sequence>
<dbReference type="PANTHER" id="PTHR48097:SF9">
    <property type="entry name" value="L-THREONINE ALDOLASE"/>
    <property type="match status" value="1"/>
</dbReference>
<protein>
    <submittedName>
        <fullName evidence="8">L-threonine aldolase</fullName>
    </submittedName>
</protein>
<dbReference type="RefSeq" id="WP_117395251.1">
    <property type="nucleotide sequence ID" value="NZ_CP021330.1"/>
</dbReference>
<keyword evidence="4" id="KW-0663">Pyridoxal phosphate</keyword>
<evidence type="ECO:0000259" key="7">
    <source>
        <dbReference type="Pfam" id="PF01212"/>
    </source>
</evidence>
<dbReference type="InterPro" id="IPR001597">
    <property type="entry name" value="ArAA_b-elim_lyase/Thr_aldolase"/>
</dbReference>
<evidence type="ECO:0000313" key="9">
    <source>
        <dbReference type="Proteomes" id="UP000258927"/>
    </source>
</evidence>
<feature type="domain" description="Aromatic amino acid beta-eliminating lyase/threonine aldolase" evidence="7">
    <location>
        <begin position="18"/>
        <end position="299"/>
    </location>
</feature>
<dbReference type="GO" id="GO:0006567">
    <property type="term" value="P:L-threonine catabolic process"/>
    <property type="evidence" value="ECO:0007669"/>
    <property type="project" value="TreeGrafter"/>
</dbReference>
<evidence type="ECO:0000256" key="5">
    <source>
        <dbReference type="ARBA" id="ARBA00023239"/>
    </source>
</evidence>
<dbReference type="InterPro" id="IPR015421">
    <property type="entry name" value="PyrdxlP-dep_Trfase_major"/>
</dbReference>
<dbReference type="NCBIfam" id="NF041359">
    <property type="entry name" value="GntG_guanitoxin"/>
    <property type="match status" value="1"/>
</dbReference>
<evidence type="ECO:0000256" key="6">
    <source>
        <dbReference type="PIRSR" id="PIRSR017617-1"/>
    </source>
</evidence>
<comment type="subunit">
    <text evidence="3">Homotetramer.</text>
</comment>
<dbReference type="KEGG" id="mmyr:MXMO3_01169"/>
<dbReference type="Proteomes" id="UP000258927">
    <property type="component" value="Chromosome"/>
</dbReference>
<dbReference type="EMBL" id="CP021330">
    <property type="protein sequence ID" value="AVX03700.1"/>
    <property type="molecule type" value="Genomic_DNA"/>
</dbReference>
<feature type="modified residue" description="N6-(pyridoxal phosphate)lysine" evidence="6">
    <location>
        <position position="212"/>
    </location>
</feature>
<dbReference type="Pfam" id="PF01212">
    <property type="entry name" value="Beta_elim_lyase"/>
    <property type="match status" value="1"/>
</dbReference>
<dbReference type="Gene3D" id="3.90.1150.10">
    <property type="entry name" value="Aspartate Aminotransferase, domain 1"/>
    <property type="match status" value="1"/>
</dbReference>
<dbReference type="AlphaFoldDB" id="A0A2R4MCH0"/>
<evidence type="ECO:0000256" key="3">
    <source>
        <dbReference type="ARBA" id="ARBA00011881"/>
    </source>
</evidence>
<reference evidence="8 9" key="1">
    <citation type="submission" date="2017-05" db="EMBL/GenBank/DDBJ databases">
        <title>Genome Analysis of Maritalea myrionectae HL2708#5.</title>
        <authorList>
            <consortium name="Cotde Inc.-PKNU"/>
            <person name="Jang D."/>
            <person name="Oh H.-M."/>
        </authorList>
    </citation>
    <scope>NUCLEOTIDE SEQUENCE [LARGE SCALE GENOMIC DNA]</scope>
    <source>
        <strain evidence="8 9">HL2708#5</strain>
    </source>
</reference>
<dbReference type="PANTHER" id="PTHR48097">
    <property type="entry name" value="L-THREONINE ALDOLASE-RELATED"/>
    <property type="match status" value="1"/>
</dbReference>
<dbReference type="SUPFAM" id="SSF53383">
    <property type="entry name" value="PLP-dependent transferases"/>
    <property type="match status" value="1"/>
</dbReference>
<accession>A0A2R4MCH0</accession>
<keyword evidence="5" id="KW-0456">Lyase</keyword>
<evidence type="ECO:0000313" key="8">
    <source>
        <dbReference type="EMBL" id="AVX03700.1"/>
    </source>
</evidence>
<dbReference type="STRING" id="1122213.GCA_000423365_01627"/>
<comment type="cofactor">
    <cofactor evidence="1">
        <name>pyridoxal 5'-phosphate</name>
        <dbReference type="ChEBI" id="CHEBI:597326"/>
    </cofactor>
</comment>
<dbReference type="InterPro" id="IPR015422">
    <property type="entry name" value="PyrdxlP-dep_Trfase_small"/>
</dbReference>
<proteinExistence type="inferred from homology"/>
<evidence type="ECO:0000256" key="2">
    <source>
        <dbReference type="ARBA" id="ARBA00006966"/>
    </source>
</evidence>